<feature type="domain" description="Glucose-methanol-choline oxidoreductase N-terminal" evidence="8">
    <location>
        <begin position="287"/>
        <end position="301"/>
    </location>
</feature>
<dbReference type="PROSITE" id="PS00623">
    <property type="entry name" value="GMC_OXRED_1"/>
    <property type="match status" value="1"/>
</dbReference>
<evidence type="ECO:0000256" key="4">
    <source>
        <dbReference type="ARBA" id="ARBA00022827"/>
    </source>
</evidence>
<dbReference type="InterPro" id="IPR000172">
    <property type="entry name" value="GMC_OxRdtase_N"/>
</dbReference>
<dbReference type="PANTHER" id="PTHR11552">
    <property type="entry name" value="GLUCOSE-METHANOL-CHOLINE GMC OXIDOREDUCTASE"/>
    <property type="match status" value="1"/>
</dbReference>
<accession>C5SZF8</accession>
<keyword evidence="3 6" id="KW-0285">Flavoprotein</keyword>
<dbReference type="AlphaFoldDB" id="C5SZF8"/>
<dbReference type="EMBL" id="ACQT01000001">
    <property type="protein sequence ID" value="EER62354.1"/>
    <property type="molecule type" value="Genomic_DNA"/>
</dbReference>
<evidence type="ECO:0000313" key="10">
    <source>
        <dbReference type="Proteomes" id="UP000003856"/>
    </source>
</evidence>
<organism evidence="9 10">
    <name type="scientific">Acidovorax delafieldii 2AN</name>
    <dbReference type="NCBI Taxonomy" id="573060"/>
    <lineage>
        <taxon>Bacteria</taxon>
        <taxon>Pseudomonadati</taxon>
        <taxon>Pseudomonadota</taxon>
        <taxon>Betaproteobacteria</taxon>
        <taxon>Burkholderiales</taxon>
        <taxon>Comamonadaceae</taxon>
        <taxon>Acidovorax</taxon>
    </lineage>
</organism>
<dbReference type="PROSITE" id="PS00624">
    <property type="entry name" value="GMC_OXRED_2"/>
    <property type="match status" value="1"/>
</dbReference>
<dbReference type="PATRIC" id="fig|573060.9.peg.5176"/>
<evidence type="ECO:0000256" key="5">
    <source>
        <dbReference type="PIRSR" id="PIRSR000137-2"/>
    </source>
</evidence>
<protein>
    <submittedName>
        <fullName evidence="9">Glucose-methanol-choline oxidoreductase</fullName>
    </submittedName>
</protein>
<evidence type="ECO:0000259" key="7">
    <source>
        <dbReference type="PROSITE" id="PS00623"/>
    </source>
</evidence>
<sequence length="565" mass="61767">MVLLCEQSLARWLYEPYWIPPRVVERKRMNTPDTFDYVIVGAGAAGCLLANRLSENGRHSVCLLESGPPDRNPFIHIPAGFIKVGYDPRYTWPFETAPSWGTAGRRVTARLGRTLGGSSAINGFNYTRGAASDYDGWAALRNPGWSYDEVLPYFLRTERRIGGDDAPHRGREGLLPITDCDWRHPLCEGFIRSAESLGIGPAGDYNLGVQAGAGYYQRWIHRGRRVSAATAFLKPAQGRANLEVRTGAHATSIVFSGRRAVGVQVRMQAGGAQGTVHARREVILCAGAINSPKLLQLSGVGPLEWLHSLGVKPLHALEGVGRRLQDHFMVRSVVRVQGVPTINNTARGWRLCLEIGKWALGRPSVLAISPSVAYAFAASRPGLPEADLQFHFSPGSYASGIAGRLDSFPGMTLGFYQMRPASHGHVRVLSTDPFAPPEIQPSYMEREEDRRVVIDGLRLTRRILHAPALLPYVERDEAPPAHAMSDEDLLEYARQRGGTAWHFMGTCRMGPAQDESAVVDAQLRVHGLEGLRVADASVMPAMPSGNTGAPTMMIAEKAADMLLQT</sequence>
<dbReference type="InterPro" id="IPR007867">
    <property type="entry name" value="GMC_OxRtase_C"/>
</dbReference>
<comment type="caution">
    <text evidence="9">The sequence shown here is derived from an EMBL/GenBank/DDBJ whole genome shotgun (WGS) entry which is preliminary data.</text>
</comment>
<reference evidence="9 10" key="1">
    <citation type="submission" date="2009-05" db="EMBL/GenBank/DDBJ databases">
        <title>The draft genome of Acidovorax delafieldii 2AN.</title>
        <authorList>
            <consortium name="US DOE Joint Genome Institute (JGI-PGF)"/>
            <person name="Lucas S."/>
            <person name="Copeland A."/>
            <person name="Lapidus A."/>
            <person name="Glavina del Rio T."/>
            <person name="Tice H."/>
            <person name="Bruce D."/>
            <person name="Goodwin L."/>
            <person name="Pitluck S."/>
            <person name="Larimer F."/>
            <person name="Land M.L."/>
            <person name="Hauser L."/>
            <person name="Shelobolina E.S."/>
            <person name="Picardal F."/>
            <person name="Roden E."/>
            <person name="Emerson D."/>
        </authorList>
    </citation>
    <scope>NUCLEOTIDE SEQUENCE [LARGE SCALE GENOMIC DNA]</scope>
    <source>
        <strain evidence="9 10">2AN</strain>
    </source>
</reference>
<evidence type="ECO:0000256" key="1">
    <source>
        <dbReference type="ARBA" id="ARBA00001974"/>
    </source>
</evidence>
<dbReference type="SUPFAM" id="SSF51905">
    <property type="entry name" value="FAD/NAD(P)-binding domain"/>
    <property type="match status" value="1"/>
</dbReference>
<keyword evidence="10" id="KW-1185">Reference proteome</keyword>
<feature type="domain" description="Glucose-methanol-choline oxidoreductase N-terminal" evidence="7">
    <location>
        <begin position="112"/>
        <end position="135"/>
    </location>
</feature>
<dbReference type="PANTHER" id="PTHR11552:SF147">
    <property type="entry name" value="CHOLINE DEHYDROGENASE, MITOCHONDRIAL"/>
    <property type="match status" value="1"/>
</dbReference>
<dbReference type="GO" id="GO:0050660">
    <property type="term" value="F:flavin adenine dinucleotide binding"/>
    <property type="evidence" value="ECO:0007669"/>
    <property type="project" value="InterPro"/>
</dbReference>
<evidence type="ECO:0000259" key="8">
    <source>
        <dbReference type="PROSITE" id="PS00624"/>
    </source>
</evidence>
<dbReference type="Gene3D" id="3.30.560.10">
    <property type="entry name" value="Glucose Oxidase, domain 3"/>
    <property type="match status" value="1"/>
</dbReference>
<dbReference type="SUPFAM" id="SSF54373">
    <property type="entry name" value="FAD-linked reductases, C-terminal domain"/>
    <property type="match status" value="1"/>
</dbReference>
<dbReference type="GO" id="GO:0016614">
    <property type="term" value="F:oxidoreductase activity, acting on CH-OH group of donors"/>
    <property type="evidence" value="ECO:0007669"/>
    <property type="project" value="InterPro"/>
</dbReference>
<evidence type="ECO:0000256" key="2">
    <source>
        <dbReference type="ARBA" id="ARBA00010790"/>
    </source>
</evidence>
<dbReference type="Proteomes" id="UP000003856">
    <property type="component" value="Unassembled WGS sequence"/>
</dbReference>
<gene>
    <name evidence="9" type="ORF">AcdelDRAFT_0038</name>
</gene>
<evidence type="ECO:0000313" key="9">
    <source>
        <dbReference type="EMBL" id="EER62354.1"/>
    </source>
</evidence>
<evidence type="ECO:0000256" key="3">
    <source>
        <dbReference type="ARBA" id="ARBA00022630"/>
    </source>
</evidence>
<feature type="binding site" evidence="5">
    <location>
        <begin position="501"/>
        <end position="502"/>
    </location>
    <ligand>
        <name>FAD</name>
        <dbReference type="ChEBI" id="CHEBI:57692"/>
    </ligand>
</feature>
<proteinExistence type="inferred from homology"/>
<dbReference type="Pfam" id="PF00732">
    <property type="entry name" value="GMC_oxred_N"/>
    <property type="match status" value="1"/>
</dbReference>
<dbReference type="InterPro" id="IPR036188">
    <property type="entry name" value="FAD/NAD-bd_sf"/>
</dbReference>
<dbReference type="InterPro" id="IPR012132">
    <property type="entry name" value="GMC_OxRdtase"/>
</dbReference>
<dbReference type="Pfam" id="PF05199">
    <property type="entry name" value="GMC_oxred_C"/>
    <property type="match status" value="1"/>
</dbReference>
<comment type="similarity">
    <text evidence="2 6">Belongs to the GMC oxidoreductase family.</text>
</comment>
<dbReference type="PIRSF" id="PIRSF000137">
    <property type="entry name" value="Alcohol_oxidase"/>
    <property type="match status" value="1"/>
</dbReference>
<name>C5SZF8_ACIDE</name>
<dbReference type="Gene3D" id="3.50.50.60">
    <property type="entry name" value="FAD/NAD(P)-binding domain"/>
    <property type="match status" value="1"/>
</dbReference>
<keyword evidence="4 5" id="KW-0274">FAD</keyword>
<comment type="cofactor">
    <cofactor evidence="1 5">
        <name>FAD</name>
        <dbReference type="ChEBI" id="CHEBI:57692"/>
    </cofactor>
</comment>
<evidence type="ECO:0000256" key="6">
    <source>
        <dbReference type="RuleBase" id="RU003968"/>
    </source>
</evidence>